<feature type="region of interest" description="Disordered" evidence="8">
    <location>
        <begin position="528"/>
        <end position="549"/>
    </location>
</feature>
<dbReference type="SUPFAM" id="SSF56112">
    <property type="entry name" value="Protein kinase-like (PK-like)"/>
    <property type="match status" value="1"/>
</dbReference>
<dbReference type="Pfam" id="PF07714">
    <property type="entry name" value="PK_Tyr_Ser-Thr"/>
    <property type="match status" value="1"/>
</dbReference>
<evidence type="ECO:0000256" key="8">
    <source>
        <dbReference type="SAM" id="MobiDB-lite"/>
    </source>
</evidence>
<keyword evidence="13" id="KW-1185">Reference proteome</keyword>
<dbReference type="PROSITE" id="PS50011">
    <property type="entry name" value="PROTEIN_KINASE_DOM"/>
    <property type="match status" value="1"/>
</dbReference>
<feature type="transmembrane region" description="Helical" evidence="9">
    <location>
        <begin position="275"/>
        <end position="297"/>
    </location>
</feature>
<dbReference type="InterPro" id="IPR032675">
    <property type="entry name" value="LRR_dom_sf"/>
</dbReference>
<evidence type="ECO:0000256" key="1">
    <source>
        <dbReference type="ARBA" id="ARBA00004370"/>
    </source>
</evidence>
<dbReference type="Proteomes" id="UP001153076">
    <property type="component" value="Unassembled WGS sequence"/>
</dbReference>
<keyword evidence="5" id="KW-0677">Repeat</keyword>
<reference evidence="12" key="1">
    <citation type="submission" date="2022-04" db="EMBL/GenBank/DDBJ databases">
        <title>Carnegiea gigantea Genome sequencing and assembly v2.</title>
        <authorList>
            <person name="Copetti D."/>
            <person name="Sanderson M.J."/>
            <person name="Burquez A."/>
            <person name="Wojciechowski M.F."/>
        </authorList>
    </citation>
    <scope>NUCLEOTIDE SEQUENCE</scope>
    <source>
        <strain evidence="12">SGP5-SGP5p</strain>
        <tissue evidence="12">Aerial part</tissue>
    </source>
</reference>
<dbReference type="InterPro" id="IPR001611">
    <property type="entry name" value="Leu-rich_rpt"/>
</dbReference>
<keyword evidence="3 9" id="KW-0812">Transmembrane</keyword>
<evidence type="ECO:0000256" key="10">
    <source>
        <dbReference type="SAM" id="SignalP"/>
    </source>
</evidence>
<dbReference type="Pfam" id="PF00560">
    <property type="entry name" value="LRR_1"/>
    <property type="match status" value="3"/>
</dbReference>
<keyword evidence="6 9" id="KW-1133">Transmembrane helix</keyword>
<evidence type="ECO:0000256" key="7">
    <source>
        <dbReference type="ARBA" id="ARBA00023136"/>
    </source>
</evidence>
<dbReference type="AlphaFoldDB" id="A0A9Q1K597"/>
<evidence type="ECO:0000256" key="4">
    <source>
        <dbReference type="ARBA" id="ARBA00022729"/>
    </source>
</evidence>
<dbReference type="InterPro" id="IPR001245">
    <property type="entry name" value="Ser-Thr/Tyr_kinase_cat_dom"/>
</dbReference>
<feature type="chain" id="PRO_5040226725" description="Protein kinase domain-containing protein" evidence="10">
    <location>
        <begin position="23"/>
        <end position="649"/>
    </location>
</feature>
<dbReference type="InterPro" id="IPR011009">
    <property type="entry name" value="Kinase-like_dom_sf"/>
</dbReference>
<proteinExistence type="predicted"/>
<keyword evidence="2" id="KW-0433">Leucine-rich repeat</keyword>
<evidence type="ECO:0000256" key="6">
    <source>
        <dbReference type="ARBA" id="ARBA00022989"/>
    </source>
</evidence>
<dbReference type="SUPFAM" id="SSF52058">
    <property type="entry name" value="L domain-like"/>
    <property type="match status" value="1"/>
</dbReference>
<sequence length="649" mass="72198">MPPFSLLLLLLLLLCLSTHTHTHTHTQRVPNDAVSLLTFKAKADLDNNLLYTLHEPFDYCVWQGVKCQQGRVVRYALSGYGLRGTFPPNTLSRLDQLRVLVLRNNSLSGPIPDDLLSLTNLRSLLLDRNWFSGSFPPSLFSLYKLRVLDFSYNNLSGPIPSDINKLDRLVYLRLQFNHFNGSLPAFNQSGLVKFNVSGNDFSGEIPNTLTLSKFPPDCFSLNPNLCGEIINKPCDDSRSPFFDSSSTTNQPSSNSSDSPSLLSPSYRSREHRRRAAMVLGVFVGGVFLTSSLLCLFLTTRKRRRENAEIGAAIVAGDEAPPAPAPEVIRVRLDSKSNELKEKCREVVERRKKSGNLVFCEGEVELYTLEQLMRASAEMLGRGTMGTTYKAKLDNQLIVTVKRLDAIKMAGVDGQMFERHMEIVGALRHPNLVPIRAYFQARDERLIIFDYQPNGSIFNLIHGSRSTRAKPLHWTSCLKIAEDVAQGLAYIHQASKLTHGNLKASNVLLGTDFEACITDYCLATLAASSDDEDPNSARYRGPEARKLGSRATPKSDVYSFGVLLLELLSGKPPSQHPFLAPPDMPEWVRAMRGDDAFEDTQLGMLVEVASLCSLTSPEQRPTMWQVLKMIHRIKATVSTDDAIDSPSGFS</sequence>
<comment type="caution">
    <text evidence="12">The sequence shown here is derived from an EMBL/GenBank/DDBJ whole genome shotgun (WGS) entry which is preliminary data.</text>
</comment>
<evidence type="ECO:0000313" key="12">
    <source>
        <dbReference type="EMBL" id="KAJ8437018.1"/>
    </source>
</evidence>
<evidence type="ECO:0000256" key="5">
    <source>
        <dbReference type="ARBA" id="ARBA00022737"/>
    </source>
</evidence>
<name>A0A9Q1K597_9CARY</name>
<evidence type="ECO:0000256" key="2">
    <source>
        <dbReference type="ARBA" id="ARBA00022614"/>
    </source>
</evidence>
<dbReference type="GO" id="GO:0004672">
    <property type="term" value="F:protein kinase activity"/>
    <property type="evidence" value="ECO:0007669"/>
    <property type="project" value="InterPro"/>
</dbReference>
<gene>
    <name evidence="12" type="ORF">Cgig2_010363</name>
</gene>
<organism evidence="12 13">
    <name type="scientific">Carnegiea gigantea</name>
    <dbReference type="NCBI Taxonomy" id="171969"/>
    <lineage>
        <taxon>Eukaryota</taxon>
        <taxon>Viridiplantae</taxon>
        <taxon>Streptophyta</taxon>
        <taxon>Embryophyta</taxon>
        <taxon>Tracheophyta</taxon>
        <taxon>Spermatophyta</taxon>
        <taxon>Magnoliopsida</taxon>
        <taxon>eudicotyledons</taxon>
        <taxon>Gunneridae</taxon>
        <taxon>Pentapetalae</taxon>
        <taxon>Caryophyllales</taxon>
        <taxon>Cactineae</taxon>
        <taxon>Cactaceae</taxon>
        <taxon>Cactoideae</taxon>
        <taxon>Echinocereeae</taxon>
        <taxon>Carnegiea</taxon>
    </lineage>
</organism>
<dbReference type="EMBL" id="JAKOGI010000320">
    <property type="protein sequence ID" value="KAJ8437018.1"/>
    <property type="molecule type" value="Genomic_DNA"/>
</dbReference>
<evidence type="ECO:0000313" key="13">
    <source>
        <dbReference type="Proteomes" id="UP001153076"/>
    </source>
</evidence>
<dbReference type="Gene3D" id="3.30.200.20">
    <property type="entry name" value="Phosphorylase Kinase, domain 1"/>
    <property type="match status" value="1"/>
</dbReference>
<dbReference type="GO" id="GO:0005524">
    <property type="term" value="F:ATP binding"/>
    <property type="evidence" value="ECO:0007669"/>
    <property type="project" value="InterPro"/>
</dbReference>
<keyword evidence="7 9" id="KW-0472">Membrane</keyword>
<dbReference type="FunFam" id="3.80.10.10:FF:000400">
    <property type="entry name" value="Nuclear pore complex protein NUP107"/>
    <property type="match status" value="1"/>
</dbReference>
<dbReference type="PANTHER" id="PTHR48007:SF50">
    <property type="entry name" value="PROTEIN KINASE DOMAIN-CONTAINING PROTEIN"/>
    <property type="match status" value="1"/>
</dbReference>
<evidence type="ECO:0000256" key="9">
    <source>
        <dbReference type="SAM" id="Phobius"/>
    </source>
</evidence>
<dbReference type="OrthoDB" id="4062651at2759"/>
<dbReference type="Gene3D" id="3.80.10.10">
    <property type="entry name" value="Ribonuclease Inhibitor"/>
    <property type="match status" value="2"/>
</dbReference>
<protein>
    <recommendedName>
        <fullName evidence="11">Protein kinase domain-containing protein</fullName>
    </recommendedName>
</protein>
<feature type="domain" description="Protein kinase" evidence="11">
    <location>
        <begin position="373"/>
        <end position="633"/>
    </location>
</feature>
<dbReference type="InterPro" id="IPR046959">
    <property type="entry name" value="PRK1-6/SRF4-like"/>
</dbReference>
<feature type="signal peptide" evidence="10">
    <location>
        <begin position="1"/>
        <end position="22"/>
    </location>
</feature>
<dbReference type="Gene3D" id="1.10.510.10">
    <property type="entry name" value="Transferase(Phosphotransferase) domain 1"/>
    <property type="match status" value="1"/>
</dbReference>
<evidence type="ECO:0000256" key="3">
    <source>
        <dbReference type="ARBA" id="ARBA00022692"/>
    </source>
</evidence>
<comment type="subcellular location">
    <subcellularLocation>
        <location evidence="1">Membrane</location>
    </subcellularLocation>
</comment>
<dbReference type="InterPro" id="IPR000719">
    <property type="entry name" value="Prot_kinase_dom"/>
</dbReference>
<feature type="compositionally biased region" description="Low complexity" evidence="8">
    <location>
        <begin position="241"/>
        <end position="265"/>
    </location>
</feature>
<accession>A0A9Q1K597</accession>
<keyword evidence="4 10" id="KW-0732">Signal</keyword>
<dbReference type="PANTHER" id="PTHR48007">
    <property type="entry name" value="LEUCINE-RICH REPEAT RECEPTOR-LIKE PROTEIN KINASE PXC1"/>
    <property type="match status" value="1"/>
</dbReference>
<feature type="region of interest" description="Disordered" evidence="8">
    <location>
        <begin position="241"/>
        <end position="266"/>
    </location>
</feature>
<evidence type="ECO:0000259" key="11">
    <source>
        <dbReference type="PROSITE" id="PS50011"/>
    </source>
</evidence>
<dbReference type="GO" id="GO:0016020">
    <property type="term" value="C:membrane"/>
    <property type="evidence" value="ECO:0007669"/>
    <property type="project" value="UniProtKB-SubCell"/>
</dbReference>